<evidence type="ECO:0000256" key="3">
    <source>
        <dbReference type="ARBA" id="ARBA00022475"/>
    </source>
</evidence>
<keyword evidence="5 7" id="KW-1133">Transmembrane helix</keyword>
<dbReference type="EMBL" id="BJOU01000001">
    <property type="protein sequence ID" value="GED96675.1"/>
    <property type="molecule type" value="Genomic_DNA"/>
</dbReference>
<dbReference type="Proteomes" id="UP000444980">
    <property type="component" value="Unassembled WGS sequence"/>
</dbReference>
<dbReference type="AlphaFoldDB" id="A0A7M3SVK1"/>
<keyword evidence="4 7" id="KW-0812">Transmembrane</keyword>
<dbReference type="GO" id="GO:0005886">
    <property type="term" value="C:plasma membrane"/>
    <property type="evidence" value="ECO:0007669"/>
    <property type="project" value="UniProtKB-SubCell"/>
</dbReference>
<keyword evidence="6 7" id="KW-0472">Membrane</keyword>
<evidence type="ECO:0000313" key="8">
    <source>
        <dbReference type="EMBL" id="GED96675.1"/>
    </source>
</evidence>
<keyword evidence="9" id="KW-1185">Reference proteome</keyword>
<comment type="similarity">
    <text evidence="2">Belongs to the UPF0719 family.</text>
</comment>
<accession>A0A7M3SVK1</accession>
<dbReference type="RefSeq" id="WP_161926111.1">
    <property type="nucleotide sequence ID" value="NZ_BJOU01000001.1"/>
</dbReference>
<organism evidence="8 9">
    <name type="scientific">Gordonia crocea</name>
    <dbReference type="NCBI Taxonomy" id="589162"/>
    <lineage>
        <taxon>Bacteria</taxon>
        <taxon>Bacillati</taxon>
        <taxon>Actinomycetota</taxon>
        <taxon>Actinomycetes</taxon>
        <taxon>Mycobacteriales</taxon>
        <taxon>Gordoniaceae</taxon>
        <taxon>Gordonia</taxon>
    </lineage>
</organism>
<feature type="transmembrane region" description="Helical" evidence="7">
    <location>
        <begin position="50"/>
        <end position="69"/>
    </location>
</feature>
<evidence type="ECO:0000256" key="1">
    <source>
        <dbReference type="ARBA" id="ARBA00004651"/>
    </source>
</evidence>
<evidence type="ECO:0000256" key="2">
    <source>
        <dbReference type="ARBA" id="ARBA00005779"/>
    </source>
</evidence>
<name>A0A7M3SVK1_9ACTN</name>
<protein>
    <submittedName>
        <fullName evidence="8">DUF350 domain-containing protein</fullName>
    </submittedName>
</protein>
<dbReference type="OrthoDB" id="5191770at2"/>
<evidence type="ECO:0000256" key="6">
    <source>
        <dbReference type="ARBA" id="ARBA00023136"/>
    </source>
</evidence>
<feature type="transmembrane region" description="Helical" evidence="7">
    <location>
        <begin position="123"/>
        <end position="140"/>
    </location>
</feature>
<evidence type="ECO:0000313" key="9">
    <source>
        <dbReference type="Proteomes" id="UP000444980"/>
    </source>
</evidence>
<evidence type="ECO:0000256" key="5">
    <source>
        <dbReference type="ARBA" id="ARBA00022989"/>
    </source>
</evidence>
<evidence type="ECO:0000256" key="7">
    <source>
        <dbReference type="SAM" id="Phobius"/>
    </source>
</evidence>
<proteinExistence type="inferred from homology"/>
<reference evidence="9" key="1">
    <citation type="submission" date="2019-06" db="EMBL/GenBank/DDBJ databases">
        <title>Gordonia isolated from sludge of a wastewater treatment plant.</title>
        <authorList>
            <person name="Tamura T."/>
            <person name="Aoyama K."/>
            <person name="Kang Y."/>
            <person name="Saito S."/>
            <person name="Akiyama N."/>
            <person name="Yazawa K."/>
            <person name="Gonoi T."/>
            <person name="Mikami Y."/>
        </authorList>
    </citation>
    <scope>NUCLEOTIDE SEQUENCE [LARGE SCALE GENOMIC DNA]</scope>
    <source>
        <strain evidence="9">NBRC 107697</strain>
    </source>
</reference>
<dbReference type="InterPro" id="IPR007140">
    <property type="entry name" value="DUF350"/>
</dbReference>
<gene>
    <name evidence="8" type="ORF">nbrc107697_07140</name>
</gene>
<feature type="transmembrane region" description="Helical" evidence="7">
    <location>
        <begin position="12"/>
        <end position="30"/>
    </location>
</feature>
<comment type="caution">
    <text evidence="8">The sequence shown here is derived from an EMBL/GenBank/DDBJ whole genome shotgun (WGS) entry which is preliminary data.</text>
</comment>
<keyword evidence="3" id="KW-1003">Cell membrane</keyword>
<evidence type="ECO:0000256" key="4">
    <source>
        <dbReference type="ARBA" id="ARBA00022692"/>
    </source>
</evidence>
<feature type="transmembrane region" description="Helical" evidence="7">
    <location>
        <begin position="81"/>
        <end position="103"/>
    </location>
</feature>
<comment type="subcellular location">
    <subcellularLocation>
        <location evidence="1">Cell membrane</location>
        <topology evidence="1">Multi-pass membrane protein</topology>
    </subcellularLocation>
</comment>
<dbReference type="Pfam" id="PF03994">
    <property type="entry name" value="DUF350"/>
    <property type="match status" value="1"/>
</dbReference>
<sequence length="141" mass="15099">MKTLFLDNLANLAAYGLVGLAVLVVAYLAVDLVTPGRLRDLLWRENHQNSVLLTAGFLISVGVVYAAGARAGMMTEHLWQGLLFAAAYSLVAIALMSFSFVLIDWLTPGRLGELLLTGNPAVVWINIIVFVVLGVSMGAVL</sequence>